<sequence>MRRIFLLGSGIAMLAASVAGNLAAGGEVKTVDLTLKVMVDAPPPCTVKGSAVEFGDVVISQIDGTNYRLPAKFTLDCSARQADDLRMQLKATTTTINGEIVLDAGIAGFGIRIENAADNSLFSVGENNWTSFDFNNLPTLNAVPVKQSGAQLMASEFNASMTVVVDYQ</sequence>
<feature type="signal peptide" evidence="1">
    <location>
        <begin position="1"/>
        <end position="23"/>
    </location>
</feature>
<dbReference type="PANTHER" id="PTHR33420">
    <property type="entry name" value="FIMBRIAL SUBUNIT ELFA-RELATED"/>
    <property type="match status" value="1"/>
</dbReference>
<dbReference type="SUPFAM" id="SSF49401">
    <property type="entry name" value="Bacterial adhesins"/>
    <property type="match status" value="1"/>
</dbReference>
<feature type="domain" description="Fimbrial-type adhesion" evidence="2">
    <location>
        <begin position="37"/>
        <end position="168"/>
    </location>
</feature>
<evidence type="ECO:0000256" key="1">
    <source>
        <dbReference type="SAM" id="SignalP"/>
    </source>
</evidence>
<dbReference type="InterPro" id="IPR008966">
    <property type="entry name" value="Adhesion_dom_sf"/>
</dbReference>
<keyword evidence="4" id="KW-1185">Reference proteome</keyword>
<protein>
    <recommendedName>
        <fullName evidence="2">Fimbrial-type adhesion domain-containing protein</fullName>
    </recommendedName>
</protein>
<gene>
    <name evidence="3" type="ORF">C7B09_22095</name>
</gene>
<dbReference type="InterPro" id="IPR036937">
    <property type="entry name" value="Adhesion_dom_fimbrial_sf"/>
</dbReference>
<dbReference type="RefSeq" id="WP_001252686.1">
    <property type="nucleotide sequence ID" value="NZ_BBVE01000012.1"/>
</dbReference>
<reference evidence="3 4" key="1">
    <citation type="submission" date="2018-03" db="EMBL/GenBank/DDBJ databases">
        <title>Whole Genome Sequencing of Escherichia coli isolates from wildlife.</title>
        <authorList>
            <person name="Whitehouse C.A."/>
            <person name="Lacher D.W."/>
            <person name="Mammel M.K."/>
            <person name="Barnaba T."/>
            <person name="Lorch J.M."/>
        </authorList>
    </citation>
    <scope>NUCLEOTIDE SEQUENCE [LARGE SCALE GENOMIC DNA]</scope>
    <source>
        <strain evidence="3 4">20507-2</strain>
    </source>
</reference>
<keyword evidence="1" id="KW-0732">Signal</keyword>
<proteinExistence type="predicted"/>
<organism evidence="3 4">
    <name type="scientific">Escherichia albertii</name>
    <dbReference type="NCBI Taxonomy" id="208962"/>
    <lineage>
        <taxon>Bacteria</taxon>
        <taxon>Pseudomonadati</taxon>
        <taxon>Pseudomonadota</taxon>
        <taxon>Gammaproteobacteria</taxon>
        <taxon>Enterobacterales</taxon>
        <taxon>Enterobacteriaceae</taxon>
        <taxon>Escherichia</taxon>
    </lineage>
</organism>
<dbReference type="Gene3D" id="2.60.40.1090">
    <property type="entry name" value="Fimbrial-type adhesion domain"/>
    <property type="match status" value="1"/>
</dbReference>
<dbReference type="Pfam" id="PF00419">
    <property type="entry name" value="Fimbrial"/>
    <property type="match status" value="1"/>
</dbReference>
<name>A0ABX5HC00_ESCAL</name>
<evidence type="ECO:0000259" key="2">
    <source>
        <dbReference type="Pfam" id="PF00419"/>
    </source>
</evidence>
<dbReference type="InterPro" id="IPR050263">
    <property type="entry name" value="Bact_Fimbrial_Adh_Pro"/>
</dbReference>
<dbReference type="InterPro" id="IPR000259">
    <property type="entry name" value="Adhesion_dom_fimbrial"/>
</dbReference>
<feature type="chain" id="PRO_5045265140" description="Fimbrial-type adhesion domain-containing protein" evidence="1">
    <location>
        <begin position="24"/>
        <end position="168"/>
    </location>
</feature>
<comment type="caution">
    <text evidence="3">The sequence shown here is derived from an EMBL/GenBank/DDBJ whole genome shotgun (WGS) entry which is preliminary data.</text>
</comment>
<dbReference type="PANTHER" id="PTHR33420:SF34">
    <property type="entry name" value="MINOR FIMBRIAL SUBUNIT"/>
    <property type="match status" value="1"/>
</dbReference>
<evidence type="ECO:0000313" key="3">
    <source>
        <dbReference type="EMBL" id="PSY39083.1"/>
    </source>
</evidence>
<dbReference type="EMBL" id="PYQT01000037">
    <property type="protein sequence ID" value="PSY39083.1"/>
    <property type="molecule type" value="Genomic_DNA"/>
</dbReference>
<evidence type="ECO:0000313" key="4">
    <source>
        <dbReference type="Proteomes" id="UP000240382"/>
    </source>
</evidence>
<dbReference type="Proteomes" id="UP000240382">
    <property type="component" value="Unassembled WGS sequence"/>
</dbReference>
<accession>A0ABX5HC00</accession>